<reference evidence="3 4" key="1">
    <citation type="submission" date="2018-07" db="EMBL/GenBank/DDBJ databases">
        <authorList>
            <person name="Peeters C."/>
        </authorList>
    </citation>
    <scope>NUCLEOTIDE SEQUENCE [LARGE SCALE GENOMIC DNA]</scope>
    <source>
        <strain evidence="3 4">LMG 3411</strain>
    </source>
</reference>
<dbReference type="RefSeq" id="WP_129530204.1">
    <property type="nucleotide sequence ID" value="NZ_UFQB01000029.1"/>
</dbReference>
<dbReference type="PANTHER" id="PTHR21180">
    <property type="entry name" value="ENDONUCLEASE/EXONUCLEASE/PHOSPHATASE FAMILY DOMAIN-CONTAINING PROTEIN 1"/>
    <property type="match status" value="1"/>
</dbReference>
<name>A0A446CUF2_9BURK</name>
<dbReference type="Gene3D" id="1.10.150.280">
    <property type="entry name" value="AF1531-like domain"/>
    <property type="match status" value="1"/>
</dbReference>
<dbReference type="PANTHER" id="PTHR21180:SF32">
    <property type="entry name" value="ENDONUCLEASE_EXONUCLEASE_PHOSPHATASE FAMILY DOMAIN-CONTAINING PROTEIN 1"/>
    <property type="match status" value="1"/>
</dbReference>
<dbReference type="Proteomes" id="UP000289184">
    <property type="component" value="Unassembled WGS sequence"/>
</dbReference>
<dbReference type="SMART" id="SM00278">
    <property type="entry name" value="HhH1"/>
    <property type="match status" value="2"/>
</dbReference>
<dbReference type="EMBL" id="UFQB01000029">
    <property type="protein sequence ID" value="SSW71487.1"/>
    <property type="molecule type" value="Genomic_DNA"/>
</dbReference>
<sequence length="169" mass="17326">MNPFLHPAAARPCPSPSSQWRRARRSGPANRAGSTPKTRALRRALGVLVMMAGLGLAASPAYAVDLNQASAQQLEGVRGIGPRTAEIIVRERERGGKFESLDDLAERVRGIGAKKAQALQAAGLQVGEAGRPAAAAGTTPTPPAAAAKPAARPPAAPPSAARAPVRARP</sequence>
<dbReference type="AlphaFoldDB" id="A0A446CUF2"/>
<organism evidence="3 4">
    <name type="scientific">Achromobacter agilis</name>
    <dbReference type="NCBI Taxonomy" id="1353888"/>
    <lineage>
        <taxon>Bacteria</taxon>
        <taxon>Pseudomonadati</taxon>
        <taxon>Pseudomonadota</taxon>
        <taxon>Betaproteobacteria</taxon>
        <taxon>Burkholderiales</taxon>
        <taxon>Alcaligenaceae</taxon>
        <taxon>Achromobacter</taxon>
    </lineage>
</organism>
<evidence type="ECO:0000256" key="1">
    <source>
        <dbReference type="SAM" id="MobiDB-lite"/>
    </source>
</evidence>
<proteinExistence type="predicted"/>
<dbReference type="OrthoDB" id="8687931at2"/>
<dbReference type="GO" id="GO:0003677">
    <property type="term" value="F:DNA binding"/>
    <property type="evidence" value="ECO:0007669"/>
    <property type="project" value="InterPro"/>
</dbReference>
<dbReference type="InterPro" id="IPR003583">
    <property type="entry name" value="Hlx-hairpin-Hlx_DNA-bd_motif"/>
</dbReference>
<evidence type="ECO:0000259" key="2">
    <source>
        <dbReference type="SMART" id="SM00278"/>
    </source>
</evidence>
<dbReference type="Pfam" id="PF12836">
    <property type="entry name" value="HHH_3"/>
    <property type="match status" value="1"/>
</dbReference>
<accession>A0A446CUF2</accession>
<dbReference type="InterPro" id="IPR010994">
    <property type="entry name" value="RuvA_2-like"/>
</dbReference>
<feature type="domain" description="Helix-hairpin-helix DNA-binding motif class 1" evidence="2">
    <location>
        <begin position="72"/>
        <end position="91"/>
    </location>
</feature>
<feature type="compositionally biased region" description="Low complexity" evidence="1">
    <location>
        <begin position="7"/>
        <end position="18"/>
    </location>
</feature>
<evidence type="ECO:0000313" key="3">
    <source>
        <dbReference type="EMBL" id="SSW71487.1"/>
    </source>
</evidence>
<dbReference type="InterPro" id="IPR051675">
    <property type="entry name" value="Endo/Exo/Phosphatase_dom_1"/>
</dbReference>
<gene>
    <name evidence="3" type="primary">comEA</name>
    <name evidence="3" type="ORF">AGI3411_05177</name>
</gene>
<feature type="compositionally biased region" description="Low complexity" evidence="1">
    <location>
        <begin position="127"/>
        <end position="150"/>
    </location>
</feature>
<feature type="region of interest" description="Disordered" evidence="1">
    <location>
        <begin position="127"/>
        <end position="169"/>
    </location>
</feature>
<keyword evidence="4" id="KW-1185">Reference proteome</keyword>
<protein>
    <submittedName>
        <fullName evidence="3">ComE operon protein 1</fullName>
    </submittedName>
</protein>
<dbReference type="SUPFAM" id="SSF47781">
    <property type="entry name" value="RuvA domain 2-like"/>
    <property type="match status" value="1"/>
</dbReference>
<dbReference type="GO" id="GO:0006281">
    <property type="term" value="P:DNA repair"/>
    <property type="evidence" value="ECO:0007669"/>
    <property type="project" value="InterPro"/>
</dbReference>
<feature type="domain" description="Helix-hairpin-helix DNA-binding motif class 1" evidence="2">
    <location>
        <begin position="103"/>
        <end position="122"/>
    </location>
</feature>
<feature type="region of interest" description="Disordered" evidence="1">
    <location>
        <begin position="1"/>
        <end position="37"/>
    </location>
</feature>
<evidence type="ECO:0000313" key="4">
    <source>
        <dbReference type="Proteomes" id="UP000289184"/>
    </source>
</evidence>
<feature type="compositionally biased region" description="Low complexity" evidence="1">
    <location>
        <begin position="158"/>
        <end position="169"/>
    </location>
</feature>